<organism evidence="4">
    <name type="scientific">Onchocerca flexuosa</name>
    <dbReference type="NCBI Taxonomy" id="387005"/>
    <lineage>
        <taxon>Eukaryota</taxon>
        <taxon>Metazoa</taxon>
        <taxon>Ecdysozoa</taxon>
        <taxon>Nematoda</taxon>
        <taxon>Chromadorea</taxon>
        <taxon>Rhabditida</taxon>
        <taxon>Spirurina</taxon>
        <taxon>Spiruromorpha</taxon>
        <taxon>Filarioidea</taxon>
        <taxon>Onchocercidae</taxon>
        <taxon>Onchocerca</taxon>
    </lineage>
</organism>
<evidence type="ECO:0000313" key="3">
    <source>
        <dbReference type="Proteomes" id="UP000267606"/>
    </source>
</evidence>
<evidence type="ECO:0000256" key="1">
    <source>
        <dbReference type="SAM" id="MobiDB-lite"/>
    </source>
</evidence>
<gene>
    <name evidence="2" type="ORF">OFLC_LOCUS6745</name>
</gene>
<feature type="compositionally biased region" description="Basic and acidic residues" evidence="1">
    <location>
        <begin position="122"/>
        <end position="131"/>
    </location>
</feature>
<dbReference type="Proteomes" id="UP000267606">
    <property type="component" value="Unassembled WGS sequence"/>
</dbReference>
<dbReference type="AlphaFoldDB" id="A0A183HGY3"/>
<reference evidence="2 3" key="2">
    <citation type="submission" date="2018-11" db="EMBL/GenBank/DDBJ databases">
        <authorList>
            <consortium name="Pathogen Informatics"/>
        </authorList>
    </citation>
    <scope>NUCLEOTIDE SEQUENCE [LARGE SCALE GENOMIC DNA]</scope>
</reference>
<evidence type="ECO:0000313" key="4">
    <source>
        <dbReference type="WBParaSite" id="OFLC_0000674401-mRNA-1"/>
    </source>
</evidence>
<reference evidence="4" key="1">
    <citation type="submission" date="2016-06" db="UniProtKB">
        <authorList>
            <consortium name="WormBaseParasite"/>
        </authorList>
    </citation>
    <scope>IDENTIFICATION</scope>
</reference>
<name>A0A183HGY3_9BILA</name>
<sequence>MTTDLDCCRDAIPMEQKVDEAMVAVGDETGLKKLIGDDFSDTDSSDVDDTTKKLLSSMEDDDGDEIKKHFIDVDERDSSGSDSDDPDKEINSAIFLPVKKTPEESLSSARKRPLENATLADTETKKIKTEP</sequence>
<dbReference type="EMBL" id="UZAJ01006595">
    <property type="protein sequence ID" value="VDO47777.1"/>
    <property type="molecule type" value="Genomic_DNA"/>
</dbReference>
<proteinExistence type="predicted"/>
<protein>
    <submittedName>
        <fullName evidence="4">Pre-rRNA-processing protein TSR2 homolog</fullName>
    </submittedName>
</protein>
<dbReference type="WBParaSite" id="OFLC_0000674401-mRNA-1">
    <property type="protein sequence ID" value="OFLC_0000674401-mRNA-1"/>
    <property type="gene ID" value="OFLC_0000674401"/>
</dbReference>
<keyword evidence="3" id="KW-1185">Reference proteome</keyword>
<feature type="region of interest" description="Disordered" evidence="1">
    <location>
        <begin position="56"/>
        <end position="131"/>
    </location>
</feature>
<evidence type="ECO:0000313" key="2">
    <source>
        <dbReference type="EMBL" id="VDO47777.1"/>
    </source>
</evidence>
<feature type="compositionally biased region" description="Basic and acidic residues" evidence="1">
    <location>
        <begin position="65"/>
        <end position="79"/>
    </location>
</feature>
<dbReference type="STRING" id="387005.A0A183HGY3"/>
<accession>A0A183HGY3</accession>